<evidence type="ECO:0000256" key="1">
    <source>
        <dbReference type="ARBA" id="ARBA00010453"/>
    </source>
</evidence>
<dbReference type="GO" id="GO:0038203">
    <property type="term" value="P:TORC2 signaling"/>
    <property type="evidence" value="ECO:0007669"/>
    <property type="project" value="TreeGrafter"/>
</dbReference>
<dbReference type="AlphaFoldDB" id="A0AAN9BMN7"/>
<dbReference type="InterPro" id="IPR013745">
    <property type="entry name" value="Bit61/PRR5"/>
</dbReference>
<evidence type="ECO:0000313" key="3">
    <source>
        <dbReference type="EMBL" id="KAK7108075.1"/>
    </source>
</evidence>
<dbReference type="Pfam" id="PF08539">
    <property type="entry name" value="HbrB"/>
    <property type="match status" value="1"/>
</dbReference>
<reference evidence="3 4" key="1">
    <citation type="submission" date="2024-02" db="EMBL/GenBank/DDBJ databases">
        <title>Chromosome-scale genome assembly of the rough periwinkle Littorina saxatilis.</title>
        <authorList>
            <person name="De Jode A."/>
            <person name="Faria R."/>
            <person name="Formenti G."/>
            <person name="Sims Y."/>
            <person name="Smith T.P."/>
            <person name="Tracey A."/>
            <person name="Wood J.M.D."/>
            <person name="Zagrodzka Z.B."/>
            <person name="Johannesson K."/>
            <person name="Butlin R.K."/>
            <person name="Leder E.H."/>
        </authorList>
    </citation>
    <scope>NUCLEOTIDE SEQUENCE [LARGE SCALE GENOMIC DNA]</scope>
    <source>
        <strain evidence="3">Snail1</strain>
        <tissue evidence="3">Muscle</tissue>
    </source>
</reference>
<feature type="region of interest" description="Disordered" evidence="2">
    <location>
        <begin position="111"/>
        <end position="132"/>
    </location>
</feature>
<comment type="caution">
    <text evidence="3">The sequence shown here is derived from an EMBL/GenBank/DDBJ whole genome shotgun (WGS) entry which is preliminary data.</text>
</comment>
<accession>A0AAN9BMN7</accession>
<feature type="region of interest" description="Disordered" evidence="2">
    <location>
        <begin position="35"/>
        <end position="68"/>
    </location>
</feature>
<sequence>MAEVPAGSSVDNVSVLGGLFQRVQHPTKILRRTQSHNKGLGSGLGSHSNPVSDSQLHATPESDSHSDHFGIAGELKKRWASYKEGMSFGSDHHHLHRHNRHFLFHNHMNQQLHSPPHHHHHHHGHQHQHQHQHRFRFGPWRRWGSVRDRPQHHKEHSLASVELGSWTARASSRRGSALPLPFVAGLSPVEAARKAETLEGVQAAIIKLFQRKPLKENELGTLQESVRALSEAEAGALIYDYYKDQLLKKGMVILREKIKNEQGSELMNMLGETWDYFFAEILPTLQALMYPLADSSKDIDIRNTTLLEYRNIVVLKVGLKETIDAKKYQVPANIQQMLLILQGLHDPTFLSKEQLDLEKLVACVVVPFLGSRGMYDGGPEPVTKANYRPSLPSVPVPKPKITITDVSADEYNSSMTKTPRLLKPDPHPSLASPSAMRKMYEPSSSHGVISQRLKPVMEDLDVGRRHSIVGT</sequence>
<keyword evidence="4" id="KW-1185">Reference proteome</keyword>
<name>A0AAN9BMN7_9CAEN</name>
<dbReference type="GO" id="GO:0031932">
    <property type="term" value="C:TORC2 complex"/>
    <property type="evidence" value="ECO:0007669"/>
    <property type="project" value="TreeGrafter"/>
</dbReference>
<gene>
    <name evidence="3" type="ORF">V1264_015876</name>
</gene>
<evidence type="ECO:0000313" key="4">
    <source>
        <dbReference type="Proteomes" id="UP001374579"/>
    </source>
</evidence>
<dbReference type="PANTHER" id="PTHR32428">
    <property type="entry name" value="TARGET OF RAPAMYCIN COMPLEX 2 SUBUNIT BIT61-RELATED"/>
    <property type="match status" value="1"/>
</dbReference>
<protein>
    <submittedName>
        <fullName evidence="3">Uncharacterized protein</fullName>
    </submittedName>
</protein>
<dbReference type="PANTHER" id="PTHR32428:SF2">
    <property type="entry name" value="TARGET OF RAPAMYCIN COMPLEX 2 SUBUNIT BIT61-RELATED"/>
    <property type="match status" value="1"/>
</dbReference>
<organism evidence="3 4">
    <name type="scientific">Littorina saxatilis</name>
    <dbReference type="NCBI Taxonomy" id="31220"/>
    <lineage>
        <taxon>Eukaryota</taxon>
        <taxon>Metazoa</taxon>
        <taxon>Spiralia</taxon>
        <taxon>Lophotrochozoa</taxon>
        <taxon>Mollusca</taxon>
        <taxon>Gastropoda</taxon>
        <taxon>Caenogastropoda</taxon>
        <taxon>Littorinimorpha</taxon>
        <taxon>Littorinoidea</taxon>
        <taxon>Littorinidae</taxon>
        <taxon>Littorina</taxon>
    </lineage>
</organism>
<dbReference type="EMBL" id="JBAMIC010000004">
    <property type="protein sequence ID" value="KAK7108075.1"/>
    <property type="molecule type" value="Genomic_DNA"/>
</dbReference>
<feature type="compositionally biased region" description="Polar residues" evidence="2">
    <location>
        <begin position="45"/>
        <end position="57"/>
    </location>
</feature>
<evidence type="ECO:0000256" key="2">
    <source>
        <dbReference type="SAM" id="MobiDB-lite"/>
    </source>
</evidence>
<proteinExistence type="inferred from homology"/>
<dbReference type="Proteomes" id="UP001374579">
    <property type="component" value="Unassembled WGS sequence"/>
</dbReference>
<feature type="compositionally biased region" description="Basic residues" evidence="2">
    <location>
        <begin position="115"/>
        <end position="132"/>
    </location>
</feature>
<comment type="similarity">
    <text evidence="1">Belongs to the PROTOR family.</text>
</comment>